<dbReference type="RefSeq" id="WP_115481801.1">
    <property type="nucleotide sequence ID" value="NZ_QRCT01000020.1"/>
</dbReference>
<reference evidence="1 2" key="1">
    <citation type="submission" date="2018-07" db="EMBL/GenBank/DDBJ databases">
        <title>Anaerosacharophilus polymeroproducens gen. nov. sp. nov., an anaerobic bacterium isolated from salt field.</title>
        <authorList>
            <person name="Kim W."/>
            <person name="Yang S.-H."/>
            <person name="Oh J."/>
            <person name="Lee J.-H."/>
            <person name="Kwon K.K."/>
        </authorList>
    </citation>
    <scope>NUCLEOTIDE SEQUENCE [LARGE SCALE GENOMIC DNA]</scope>
    <source>
        <strain evidence="1 2">MCWD5</strain>
    </source>
</reference>
<dbReference type="Proteomes" id="UP000255036">
    <property type="component" value="Unassembled WGS sequence"/>
</dbReference>
<dbReference type="SUPFAM" id="SSF55008">
    <property type="entry name" value="HMA, heavy metal-associated domain"/>
    <property type="match status" value="1"/>
</dbReference>
<accession>A0A371AVQ8</accession>
<organism evidence="1 2">
    <name type="scientific">Anaerosacchariphilus polymeriproducens</name>
    <dbReference type="NCBI Taxonomy" id="1812858"/>
    <lineage>
        <taxon>Bacteria</taxon>
        <taxon>Bacillati</taxon>
        <taxon>Bacillota</taxon>
        <taxon>Clostridia</taxon>
        <taxon>Lachnospirales</taxon>
        <taxon>Lachnospiraceae</taxon>
        <taxon>Anaerosacchariphilus</taxon>
    </lineage>
</organism>
<protein>
    <submittedName>
        <fullName evidence="1">Heavy metal transporter</fullName>
    </submittedName>
</protein>
<dbReference type="InterPro" id="IPR036163">
    <property type="entry name" value="HMA_dom_sf"/>
</dbReference>
<dbReference type="Gene3D" id="3.30.70.100">
    <property type="match status" value="1"/>
</dbReference>
<evidence type="ECO:0000313" key="2">
    <source>
        <dbReference type="Proteomes" id="UP000255036"/>
    </source>
</evidence>
<dbReference type="EMBL" id="QRCT01000020">
    <property type="protein sequence ID" value="RDU23656.1"/>
    <property type="molecule type" value="Genomic_DNA"/>
</dbReference>
<comment type="caution">
    <text evidence="1">The sequence shown here is derived from an EMBL/GenBank/DDBJ whole genome shotgun (WGS) entry which is preliminary data.</text>
</comment>
<proteinExistence type="predicted"/>
<dbReference type="GO" id="GO:0046872">
    <property type="term" value="F:metal ion binding"/>
    <property type="evidence" value="ECO:0007669"/>
    <property type="project" value="InterPro"/>
</dbReference>
<keyword evidence="2" id="KW-1185">Reference proteome</keyword>
<gene>
    <name evidence="1" type="ORF">DWV06_08720</name>
</gene>
<sequence length="75" mass="8162">MNKIHYNISGVQNSEIKTQLKNALDKIEGVSMVNIDAGRGSIEIGYNQTTDENTIKSCIENVGCEISGKICDDSL</sequence>
<dbReference type="AlphaFoldDB" id="A0A371AVQ8"/>
<evidence type="ECO:0000313" key="1">
    <source>
        <dbReference type="EMBL" id="RDU23656.1"/>
    </source>
</evidence>
<name>A0A371AVQ8_9FIRM</name>
<dbReference type="OrthoDB" id="1913655at2"/>